<dbReference type="Gene3D" id="3.80.10.10">
    <property type="entry name" value="Ribonuclease Inhibitor"/>
    <property type="match status" value="1"/>
</dbReference>
<dbReference type="GO" id="GO:0007165">
    <property type="term" value="P:signal transduction"/>
    <property type="evidence" value="ECO:0007669"/>
    <property type="project" value="InterPro"/>
</dbReference>
<dbReference type="InterPro" id="IPR058192">
    <property type="entry name" value="WHD_ROQ1-like"/>
</dbReference>
<dbReference type="InterPro" id="IPR035897">
    <property type="entry name" value="Toll_tir_struct_dom_sf"/>
</dbReference>
<dbReference type="SUPFAM" id="SSF52058">
    <property type="entry name" value="L domain-like"/>
    <property type="match status" value="1"/>
</dbReference>
<dbReference type="FunFam" id="3.40.50.10140:FF:000007">
    <property type="entry name" value="Disease resistance protein (TIR-NBS-LRR class)"/>
    <property type="match status" value="1"/>
</dbReference>
<organism evidence="9">
    <name type="scientific">Brassica campestris</name>
    <name type="common">Field mustard</name>
    <dbReference type="NCBI Taxonomy" id="3711"/>
    <lineage>
        <taxon>Eukaryota</taxon>
        <taxon>Viridiplantae</taxon>
        <taxon>Streptophyta</taxon>
        <taxon>Embryophyta</taxon>
        <taxon>Tracheophyta</taxon>
        <taxon>Spermatophyta</taxon>
        <taxon>Magnoliopsida</taxon>
        <taxon>eudicotyledons</taxon>
        <taxon>Gunneridae</taxon>
        <taxon>Pentapetalae</taxon>
        <taxon>rosids</taxon>
        <taxon>malvids</taxon>
        <taxon>Brassicales</taxon>
        <taxon>Brassicaceae</taxon>
        <taxon>Brassiceae</taxon>
        <taxon>Brassica</taxon>
    </lineage>
</organism>
<name>A0A3P5XX19_BRACM</name>
<keyword evidence="5" id="KW-0611">Plant defense</keyword>
<protein>
    <recommendedName>
        <fullName evidence="1">ADP-ribosyl cyclase/cyclic ADP-ribose hydrolase</fullName>
        <ecNumber evidence="1">3.2.2.6</ecNumber>
    </recommendedName>
</protein>
<dbReference type="Gene3D" id="3.40.50.300">
    <property type="entry name" value="P-loop containing nucleotide triphosphate hydrolases"/>
    <property type="match status" value="1"/>
</dbReference>
<dbReference type="Gene3D" id="1.10.8.430">
    <property type="entry name" value="Helical domain of apoptotic protease-activating factors"/>
    <property type="match status" value="1"/>
</dbReference>
<dbReference type="Pfam" id="PF07725">
    <property type="entry name" value="LRR_3"/>
    <property type="match status" value="1"/>
</dbReference>
<dbReference type="PROSITE" id="PS50104">
    <property type="entry name" value="TIR"/>
    <property type="match status" value="1"/>
</dbReference>
<comment type="catalytic activity">
    <reaction evidence="7">
        <text>NAD(+) + H2O = ADP-D-ribose + nicotinamide + H(+)</text>
        <dbReference type="Rhea" id="RHEA:16301"/>
        <dbReference type="ChEBI" id="CHEBI:15377"/>
        <dbReference type="ChEBI" id="CHEBI:15378"/>
        <dbReference type="ChEBI" id="CHEBI:17154"/>
        <dbReference type="ChEBI" id="CHEBI:57540"/>
        <dbReference type="ChEBI" id="CHEBI:57967"/>
        <dbReference type="EC" id="3.2.2.6"/>
    </reaction>
    <physiologicalReaction direction="left-to-right" evidence="7">
        <dbReference type="Rhea" id="RHEA:16302"/>
    </physiologicalReaction>
</comment>
<dbReference type="InterPro" id="IPR000157">
    <property type="entry name" value="TIR_dom"/>
</dbReference>
<dbReference type="InterPro" id="IPR003593">
    <property type="entry name" value="AAA+_ATPase"/>
</dbReference>
<dbReference type="InterPro" id="IPR036390">
    <property type="entry name" value="WH_DNA-bd_sf"/>
</dbReference>
<dbReference type="Pfam" id="PF23282">
    <property type="entry name" value="WHD_ROQ1"/>
    <property type="match status" value="1"/>
</dbReference>
<dbReference type="PANTHER" id="PTHR11017:SF584">
    <property type="entry name" value="TIR DOMAIN-CONTAINING PROTEIN"/>
    <property type="match status" value="1"/>
</dbReference>
<dbReference type="EC" id="3.2.2.6" evidence="1"/>
<evidence type="ECO:0000256" key="1">
    <source>
        <dbReference type="ARBA" id="ARBA00011982"/>
    </source>
</evidence>
<dbReference type="InterPro" id="IPR027417">
    <property type="entry name" value="P-loop_NTPase"/>
</dbReference>
<dbReference type="PANTHER" id="PTHR11017">
    <property type="entry name" value="LEUCINE-RICH REPEAT-CONTAINING PROTEIN"/>
    <property type="match status" value="1"/>
</dbReference>
<evidence type="ECO:0000256" key="4">
    <source>
        <dbReference type="ARBA" id="ARBA00022801"/>
    </source>
</evidence>
<dbReference type="EMBL" id="LR031568">
    <property type="protein sequence ID" value="VDC59552.1"/>
    <property type="molecule type" value="Genomic_DNA"/>
</dbReference>
<keyword evidence="3" id="KW-0677">Repeat</keyword>
<dbReference type="SUPFAM" id="SSF52540">
    <property type="entry name" value="P-loop containing nucleoside triphosphate hydrolases"/>
    <property type="match status" value="1"/>
</dbReference>
<evidence type="ECO:0000256" key="7">
    <source>
        <dbReference type="ARBA" id="ARBA00047304"/>
    </source>
</evidence>
<dbReference type="FunFam" id="3.40.50.300:FF:001002">
    <property type="entry name" value="Disease resistance protein (TIR-NBS-LRR class)"/>
    <property type="match status" value="1"/>
</dbReference>
<evidence type="ECO:0000256" key="5">
    <source>
        <dbReference type="ARBA" id="ARBA00022821"/>
    </source>
</evidence>
<dbReference type="SUPFAM" id="SSF52200">
    <property type="entry name" value="Toll/Interleukin receptor TIR domain"/>
    <property type="match status" value="1"/>
</dbReference>
<accession>A0A3P5XX19</accession>
<dbReference type="InterPro" id="IPR002182">
    <property type="entry name" value="NB-ARC"/>
</dbReference>
<sequence length="951" mass="108745">MASSFSSLLTWRYRVFTSFHGPDVRKTFLSHLRKQFTFNGITMFDDQGIERGQVIAPAITQAIRQSRISIIVLSKNYASSSWCLDELLEILKCKEDMGQIVMTVFYGVDPSHVRKQTGDFGKAFKETCARKTKEKEERWSQALEYVGNIEGEHFLNCLNDYTNADMIEKIATDVSNKLNATPAKDFDGMVGFEAHLRQMESLLDLDNDGVKMVAITGPAGIGKSTIARALHNLLSNRFQLSCFVDNLRGTYPIGLDEYGLKFHLQEELLSKTLNQNRLRICHLGVIKERLHDQRVLIIFDDVNNINQLEALAGDISWFGPGSRVVVTTENKDLLQQHGINNTYHVEFPSRGEALEILCKYAFRQSYPHDHFEELALKVTELCGNLPLGLRVVGSSLRGKKVDEWEDVMDRLETILDHQDIEQVLRVGYESLHEKEQSLFLHIAVFFNRNDADLVKAMFADNNPDIKHGLKILANKSLIYLSEDGEIVMHKLLQLVGTKVVNKEKPWKRRILTDAQVICDVLERAKVIFISPKAFKRMPNLRFLKIYTSKYDGNDILHIPEEMAFPRCLRLLHWEACPSKSLPLGFCLENLVELHMPHSHLETLWEGTQRLTNLKKMDLSWSFNLKELPDLSNAASLERLELFCCKSLVEIHSSIGNLHKIDFLQMSYCTKLQVVPALLNLAPHAYVSMEGCSQLRYIPDTSTNIRAVVIADTMIKELPKSTVSLPFDSEFICNINNCFNLGRDSRTVIKKSLGACLPGSSIPAEFNHKAVGNSLTIRSDFREFRFCAVVFPKQKIIESYPELFCRIRVNKGCPTDHNMYMHLRSILVEHLCFSYADLVEVHGWLEQENEIMVLTVSIMFEFIACQELEIIACGVQIMTEENKRRRMIEFDETSKASQDSRDSELMRDRLICDSKENGKAETHTGCWSWILLSLDLSHPMRSIASLFWGRRP</sequence>
<evidence type="ECO:0000256" key="6">
    <source>
        <dbReference type="ARBA" id="ARBA00023027"/>
    </source>
</evidence>
<dbReference type="GO" id="GO:0043531">
    <property type="term" value="F:ADP binding"/>
    <property type="evidence" value="ECO:0007669"/>
    <property type="project" value="InterPro"/>
</dbReference>
<evidence type="ECO:0000313" key="9">
    <source>
        <dbReference type="EMBL" id="VDC59552.1"/>
    </source>
</evidence>
<keyword evidence="6" id="KW-0520">NAD</keyword>
<dbReference type="Pfam" id="PF01582">
    <property type="entry name" value="TIR"/>
    <property type="match status" value="1"/>
</dbReference>
<dbReference type="PRINTS" id="PR00364">
    <property type="entry name" value="DISEASERSIST"/>
</dbReference>
<reference evidence="9" key="1">
    <citation type="submission" date="2018-11" db="EMBL/GenBank/DDBJ databases">
        <authorList>
            <consortium name="Genoscope - CEA"/>
            <person name="William W."/>
        </authorList>
    </citation>
    <scope>NUCLEOTIDE SEQUENCE</scope>
</reference>
<dbReference type="Gene3D" id="3.40.50.10140">
    <property type="entry name" value="Toll/interleukin-1 receptor homology (TIR) domain"/>
    <property type="match status" value="1"/>
</dbReference>
<dbReference type="InterPro" id="IPR011713">
    <property type="entry name" value="Leu-rich_rpt_3"/>
</dbReference>
<dbReference type="Pfam" id="PF00931">
    <property type="entry name" value="NB-ARC"/>
    <property type="match status" value="1"/>
</dbReference>
<dbReference type="AlphaFoldDB" id="A0A3P5XX19"/>
<evidence type="ECO:0000259" key="8">
    <source>
        <dbReference type="PROSITE" id="PS50104"/>
    </source>
</evidence>
<feature type="domain" description="TIR" evidence="8">
    <location>
        <begin position="11"/>
        <end position="178"/>
    </location>
</feature>
<gene>
    <name evidence="9" type="ORF">BRAA09T37163Z</name>
</gene>
<evidence type="ECO:0000256" key="2">
    <source>
        <dbReference type="ARBA" id="ARBA00022614"/>
    </source>
</evidence>
<dbReference type="FunFam" id="1.10.8.430:FF:000002">
    <property type="entry name" value="Disease resistance protein (TIR-NBS-LRR class)"/>
    <property type="match status" value="1"/>
</dbReference>
<dbReference type="SUPFAM" id="SSF46785">
    <property type="entry name" value="Winged helix' DNA-binding domain"/>
    <property type="match status" value="1"/>
</dbReference>
<keyword evidence="4" id="KW-0378">Hydrolase</keyword>
<proteinExistence type="predicted"/>
<dbReference type="InterPro" id="IPR042197">
    <property type="entry name" value="Apaf_helical"/>
</dbReference>
<dbReference type="InterPro" id="IPR044974">
    <property type="entry name" value="Disease_R_plants"/>
</dbReference>
<keyword evidence="2" id="KW-0433">Leucine-rich repeat</keyword>
<dbReference type="InterPro" id="IPR032675">
    <property type="entry name" value="LRR_dom_sf"/>
</dbReference>
<dbReference type="GO" id="GO:0006952">
    <property type="term" value="P:defense response"/>
    <property type="evidence" value="ECO:0007669"/>
    <property type="project" value="UniProtKB-KW"/>
</dbReference>
<evidence type="ECO:0000256" key="3">
    <source>
        <dbReference type="ARBA" id="ARBA00022737"/>
    </source>
</evidence>
<dbReference type="SMART" id="SM00382">
    <property type="entry name" value="AAA"/>
    <property type="match status" value="1"/>
</dbReference>
<dbReference type="GO" id="GO:0061809">
    <property type="term" value="F:NAD+ nucleosidase activity, cyclic ADP-ribose generating"/>
    <property type="evidence" value="ECO:0007669"/>
    <property type="project" value="UniProtKB-EC"/>
</dbReference>
<dbReference type="SMART" id="SM00255">
    <property type="entry name" value="TIR"/>
    <property type="match status" value="1"/>
</dbReference>